<name>A0ABP2AQU8_SARVE</name>
<evidence type="ECO:0000256" key="2">
    <source>
        <dbReference type="ARBA" id="ARBA00006148"/>
    </source>
</evidence>
<evidence type="ECO:0000256" key="9">
    <source>
        <dbReference type="SAM" id="Phobius"/>
    </source>
</evidence>
<comment type="subcellular location">
    <subcellularLocation>
        <location evidence="1">Membrane</location>
        <topology evidence="1">Multi-pass membrane protein</topology>
    </subcellularLocation>
</comment>
<keyword evidence="6 9" id="KW-1133">Transmembrane helix</keyword>
<feature type="transmembrane region" description="Helical" evidence="9">
    <location>
        <begin position="129"/>
        <end position="154"/>
    </location>
</feature>
<feature type="transmembrane region" description="Helical" evidence="9">
    <location>
        <begin position="231"/>
        <end position="254"/>
    </location>
</feature>
<dbReference type="SUPFAM" id="SSF118215">
    <property type="entry name" value="Proton glutamate symport protein"/>
    <property type="match status" value="1"/>
</dbReference>
<dbReference type="Pfam" id="PF00375">
    <property type="entry name" value="SDF"/>
    <property type="match status" value="1"/>
</dbReference>
<dbReference type="PANTHER" id="PTHR42865">
    <property type="entry name" value="PROTON/GLUTAMATE-ASPARTATE SYMPORTER"/>
    <property type="match status" value="1"/>
</dbReference>
<accession>A0ABP2AQU8</accession>
<protein>
    <recommendedName>
        <fullName evidence="3">L-cystine uptake protein TcyP</fullName>
    </recommendedName>
    <alternativeName>
        <fullName evidence="8">Transporter of cystine TcyP</fullName>
    </alternativeName>
</protein>
<keyword evidence="7 9" id="KW-0472">Membrane</keyword>
<dbReference type="Gene3D" id="1.10.3860.10">
    <property type="entry name" value="Sodium:dicarboxylate symporter"/>
    <property type="match status" value="1"/>
</dbReference>
<evidence type="ECO:0000256" key="3">
    <source>
        <dbReference type="ARBA" id="ARBA00022031"/>
    </source>
</evidence>
<dbReference type="Proteomes" id="UP000095488">
    <property type="component" value="Unassembled WGS sequence"/>
</dbReference>
<feature type="transmembrane region" description="Helical" evidence="9">
    <location>
        <begin position="190"/>
        <end position="210"/>
    </location>
</feature>
<dbReference type="PANTHER" id="PTHR42865:SF5">
    <property type="entry name" value="L-CYSTINE TRANSPORTER TCYP"/>
    <property type="match status" value="1"/>
</dbReference>
<feature type="transmembrane region" description="Helical" evidence="9">
    <location>
        <begin position="53"/>
        <end position="72"/>
    </location>
</feature>
<feature type="transmembrane region" description="Helical" evidence="9">
    <location>
        <begin position="403"/>
        <end position="427"/>
    </location>
</feature>
<evidence type="ECO:0000313" key="10">
    <source>
        <dbReference type="EMBL" id="CUN44635.1"/>
    </source>
</evidence>
<evidence type="ECO:0000256" key="4">
    <source>
        <dbReference type="ARBA" id="ARBA00022448"/>
    </source>
</evidence>
<reference evidence="10 11" key="1">
    <citation type="submission" date="2015-09" db="EMBL/GenBank/DDBJ databases">
        <authorList>
            <consortium name="Pathogen Informatics"/>
            <person name="Wu L."/>
            <person name="Ma J."/>
        </authorList>
    </citation>
    <scope>NUCLEOTIDE SEQUENCE [LARGE SCALE GENOMIC DNA]</scope>
    <source>
        <strain evidence="10 11">2789STDY5834858</strain>
    </source>
</reference>
<sequence length="472" mass="51326">MIMGDEMGSNKFLSEFLMITNVKTILFIGILLGLFYLMRILEKKKIKFSKRMFLAILLGFVMAFIIQLVSGFPNNPTEITWINETTAWFGLFGYGFMDLLKMITVPLIFFSIIKVIIGMEDDDKLSKIVTTSIVMLLLTTLLASVVAIIVGNLFNLGTNTQSVLSDTTAREVTSVISTLRELLPSNPFKAMVEGNIVGVVIFSSFIGLAMRRLKRKDIKVMESIENVVIGSYKITISITMSVIKFMPYAVIALLANTISQKGITAIASVFDFIIAIYLSIFIMFIIHLFIIALNGLNPIKYLKNVMEPLILAFTSRSSLSTLPVTIETLSKNVGVDEGIASFVGSLGSNAGMNGCAAIYPTLIAITLGNMAGITMDFSFYAMLLVIVVISSLGIAGVPGTATIAVSVVISGMGMGEYLPLVGAIIAIDPILDMGRTMLNVSGTMVVTVSVAKRFNKIKKIIDGDKKEKVILE</sequence>
<evidence type="ECO:0000256" key="5">
    <source>
        <dbReference type="ARBA" id="ARBA00022692"/>
    </source>
</evidence>
<proteinExistence type="inferred from homology"/>
<keyword evidence="11" id="KW-1185">Reference proteome</keyword>
<feature type="transmembrane region" description="Helical" evidence="9">
    <location>
        <begin position="92"/>
        <end position="117"/>
    </location>
</feature>
<comment type="similarity">
    <text evidence="2">Belongs to the dicarboxylate/amino acid:cation symporter (DAACS) (TC 2.A.23) family.</text>
</comment>
<evidence type="ECO:0000256" key="1">
    <source>
        <dbReference type="ARBA" id="ARBA00004141"/>
    </source>
</evidence>
<keyword evidence="4" id="KW-0813">Transport</keyword>
<evidence type="ECO:0000256" key="7">
    <source>
        <dbReference type="ARBA" id="ARBA00023136"/>
    </source>
</evidence>
<evidence type="ECO:0000256" key="8">
    <source>
        <dbReference type="ARBA" id="ARBA00031293"/>
    </source>
</evidence>
<dbReference type="InterPro" id="IPR036458">
    <property type="entry name" value="Na:dicarbo_symporter_sf"/>
</dbReference>
<dbReference type="EMBL" id="CYZR01000001">
    <property type="protein sequence ID" value="CUN44635.1"/>
    <property type="molecule type" value="Genomic_DNA"/>
</dbReference>
<evidence type="ECO:0000313" key="11">
    <source>
        <dbReference type="Proteomes" id="UP000095488"/>
    </source>
</evidence>
<feature type="transmembrane region" description="Helical" evidence="9">
    <location>
        <begin position="274"/>
        <end position="296"/>
    </location>
</feature>
<organism evidence="10 11">
    <name type="scientific">Sarcina ventriculi</name>
    <name type="common">Clostridium ventriculi</name>
    <dbReference type="NCBI Taxonomy" id="1267"/>
    <lineage>
        <taxon>Bacteria</taxon>
        <taxon>Bacillati</taxon>
        <taxon>Bacillota</taxon>
        <taxon>Clostridia</taxon>
        <taxon>Eubacteriales</taxon>
        <taxon>Clostridiaceae</taxon>
        <taxon>Sarcina</taxon>
    </lineage>
</organism>
<feature type="transmembrane region" description="Helical" evidence="9">
    <location>
        <begin position="16"/>
        <end position="41"/>
    </location>
</feature>
<keyword evidence="5 9" id="KW-0812">Transmembrane</keyword>
<evidence type="ECO:0000256" key="6">
    <source>
        <dbReference type="ARBA" id="ARBA00022989"/>
    </source>
</evidence>
<gene>
    <name evidence="10" type="primary">tcyP</name>
    <name evidence="10" type="ORF">ERS852473_00156</name>
</gene>
<comment type="caution">
    <text evidence="10">The sequence shown here is derived from an EMBL/GenBank/DDBJ whole genome shotgun (WGS) entry which is preliminary data.</text>
</comment>
<dbReference type="InterPro" id="IPR001991">
    <property type="entry name" value="Na-dicarboxylate_symporter"/>
</dbReference>
<feature type="transmembrane region" description="Helical" evidence="9">
    <location>
        <begin position="377"/>
        <end position="397"/>
    </location>
</feature>